<feature type="transmembrane region" description="Helical" evidence="8">
    <location>
        <begin position="160"/>
        <end position="178"/>
    </location>
</feature>
<feature type="compositionally biased region" description="Low complexity" evidence="7">
    <location>
        <begin position="68"/>
        <end position="80"/>
    </location>
</feature>
<accession>A0ABZ1FSS6</accession>
<evidence type="ECO:0000313" key="11">
    <source>
        <dbReference type="Proteomes" id="UP001344251"/>
    </source>
</evidence>
<evidence type="ECO:0000256" key="7">
    <source>
        <dbReference type="SAM" id="MobiDB-lite"/>
    </source>
</evidence>
<evidence type="ECO:0000256" key="3">
    <source>
        <dbReference type="ARBA" id="ARBA00022692"/>
    </source>
</evidence>
<feature type="transmembrane region" description="Helical" evidence="8">
    <location>
        <begin position="524"/>
        <end position="544"/>
    </location>
</feature>
<reference evidence="10 11" key="1">
    <citation type="submission" date="2022-10" db="EMBL/GenBank/DDBJ databases">
        <title>The complete genomes of actinobacterial strains from the NBC collection.</title>
        <authorList>
            <person name="Joergensen T.S."/>
            <person name="Alvarez Arevalo M."/>
            <person name="Sterndorff E.B."/>
            <person name="Faurdal D."/>
            <person name="Vuksanovic O."/>
            <person name="Mourched A.-S."/>
            <person name="Charusanti P."/>
            <person name="Shaw S."/>
            <person name="Blin K."/>
            <person name="Weber T."/>
        </authorList>
    </citation>
    <scope>NUCLEOTIDE SEQUENCE [LARGE SCALE GENOMIC DNA]</scope>
    <source>
        <strain evidence="10 11">NBC 01774</strain>
    </source>
</reference>
<evidence type="ECO:0000256" key="5">
    <source>
        <dbReference type="ARBA" id="ARBA00023136"/>
    </source>
</evidence>
<keyword evidence="5 8" id="KW-0472">Membrane</keyword>
<comment type="subcellular location">
    <subcellularLocation>
        <location evidence="1">Cell membrane</location>
        <topology evidence="1">Multi-pass membrane protein</topology>
    </subcellularLocation>
</comment>
<keyword evidence="3 8" id="KW-0812">Transmembrane</keyword>
<organism evidence="10 11">
    <name type="scientific">Streptomyces decoyicus</name>
    <dbReference type="NCBI Taxonomy" id="249567"/>
    <lineage>
        <taxon>Bacteria</taxon>
        <taxon>Bacillati</taxon>
        <taxon>Actinomycetota</taxon>
        <taxon>Actinomycetes</taxon>
        <taxon>Kitasatosporales</taxon>
        <taxon>Streptomycetaceae</taxon>
        <taxon>Streptomyces</taxon>
    </lineage>
</organism>
<feature type="transmembrane region" description="Helical" evidence="8">
    <location>
        <begin position="550"/>
        <end position="567"/>
    </location>
</feature>
<dbReference type="RefSeq" id="WP_326622532.1">
    <property type="nucleotide sequence ID" value="NZ_CP109106.1"/>
</dbReference>
<comment type="similarity">
    <text evidence="6">Belongs to the YccS/YhfK family.</text>
</comment>
<feature type="domain" description="Integral membrane bound transporter" evidence="9">
    <location>
        <begin position="492"/>
        <end position="615"/>
    </location>
</feature>
<evidence type="ECO:0000256" key="4">
    <source>
        <dbReference type="ARBA" id="ARBA00022989"/>
    </source>
</evidence>
<evidence type="ECO:0000256" key="1">
    <source>
        <dbReference type="ARBA" id="ARBA00004651"/>
    </source>
</evidence>
<feature type="transmembrane region" description="Helical" evidence="8">
    <location>
        <begin position="127"/>
        <end position="148"/>
    </location>
</feature>
<evidence type="ECO:0000256" key="6">
    <source>
        <dbReference type="ARBA" id="ARBA00043993"/>
    </source>
</evidence>
<evidence type="ECO:0000313" key="10">
    <source>
        <dbReference type="EMBL" id="WSB72940.1"/>
    </source>
</evidence>
<keyword evidence="4 8" id="KW-1133">Transmembrane helix</keyword>
<proteinExistence type="inferred from homology"/>
<dbReference type="Proteomes" id="UP001344251">
    <property type="component" value="Chromosome"/>
</dbReference>
<gene>
    <name evidence="10" type="ORF">OG863_36075</name>
</gene>
<dbReference type="EMBL" id="CP109106">
    <property type="protein sequence ID" value="WSB72940.1"/>
    <property type="molecule type" value="Genomic_DNA"/>
</dbReference>
<protein>
    <submittedName>
        <fullName evidence="10">FUSC family protein</fullName>
    </submittedName>
</protein>
<dbReference type="PANTHER" id="PTHR30509:SF8">
    <property type="entry name" value="INNER MEMBRANE PROTEIN YCCS"/>
    <property type="match status" value="1"/>
</dbReference>
<feature type="region of interest" description="Disordered" evidence="7">
    <location>
        <begin position="19"/>
        <end position="82"/>
    </location>
</feature>
<dbReference type="PANTHER" id="PTHR30509">
    <property type="entry name" value="P-HYDROXYBENZOIC ACID EFFLUX PUMP SUBUNIT-RELATED"/>
    <property type="match status" value="1"/>
</dbReference>
<name>A0ABZ1FSS6_9ACTN</name>
<sequence>MVPVFLREVFLFDVRGASGSGAAVPQEPLRAGGPGPAGGRLLDATAGRRRGADPDPLANSGEVSPLQGASPRSGPRRSAGGPAGAVLRRLRYLLEHGRHGLRGHRSVVGNAVRVTVGSCVAFYLCRYALGLTVMSVYATFTVVALGVLARIPGSGRQRAATVLTAIPAGLALVTLGTLLAVQTWAAVLGMLVIGFVVAYAGTTGPRIAGAAPGMQLLYILPCFPPYAPDALGQRLSGFLLGAVLLALAQRFVLPEPDTPPFCRLLADAADAAADLADHHGGPLPVEALARAHRTGDALRPSRVPPADLPASPSLTHKAMAHATEGVRTLLARLEALHTAAGPHDVYHPETVVLLQGISAAAREAADALRRGKRLLPGEGPSAAALQSELNPVRAHRAVDTLERLSADDRLVYLRRRSQVVQAADCAVVLALATRLLLGDRSVERSPAGHAFAYAQSHAHQLWWQRLTTHLTPRSVIFQNACRFALGLATARAIAGLLDLQHGFWVLLATLTLTRTTTLETWSAVRQALSGTLVGAVLAGGLLALVHDRDTVYAVVLPVVMLVAFILGPLRGLAWAQGGFTLVVATLFAQVSPVTWQLAPVRLVDVLVGSLIGLACGLVAWPRGAGREVRRSMAGLCSAIADAIGHTTARVVERSGSTDIFTINRALTLAQESLAQYHCELREETARQPDWPALLVAGSDARRGERLLPGRPGRITAHEVGAWLRHAADRTAADYRSLARHLRTDGEVAWDEARPLDIRALLAVAPAIARESPDRDTRALAAALLLDSVIWLDGLTADLNRIHKEM</sequence>
<keyword evidence="2" id="KW-1003">Cell membrane</keyword>
<keyword evidence="11" id="KW-1185">Reference proteome</keyword>
<dbReference type="Pfam" id="PF13515">
    <property type="entry name" value="FUSC_2"/>
    <property type="match status" value="1"/>
</dbReference>
<dbReference type="InterPro" id="IPR049453">
    <property type="entry name" value="Memb_transporter_dom"/>
</dbReference>
<feature type="transmembrane region" description="Helical" evidence="8">
    <location>
        <begin position="184"/>
        <end position="200"/>
    </location>
</feature>
<evidence type="ECO:0000259" key="9">
    <source>
        <dbReference type="Pfam" id="PF13515"/>
    </source>
</evidence>
<evidence type="ECO:0000256" key="2">
    <source>
        <dbReference type="ARBA" id="ARBA00022475"/>
    </source>
</evidence>
<evidence type="ECO:0000256" key="8">
    <source>
        <dbReference type="SAM" id="Phobius"/>
    </source>
</evidence>
<feature type="transmembrane region" description="Helical" evidence="8">
    <location>
        <begin position="602"/>
        <end position="620"/>
    </location>
</feature>